<comment type="caution">
    <text evidence="2">The sequence shown here is derived from an EMBL/GenBank/DDBJ whole genome shotgun (WGS) entry which is preliminary data.</text>
</comment>
<reference evidence="3" key="1">
    <citation type="submission" date="2017-12" db="EMBL/GenBank/DDBJ databases">
        <authorList>
            <person name="Yu X.-Y."/>
        </authorList>
    </citation>
    <scope>NUCLEOTIDE SEQUENCE [LARGE SCALE GENOMIC DNA]</scope>
    <source>
        <strain evidence="3">ZYSR67-Z</strain>
    </source>
</reference>
<proteinExistence type="predicted"/>
<dbReference type="Pfam" id="PF13521">
    <property type="entry name" value="AAA_28"/>
    <property type="match status" value="1"/>
</dbReference>
<dbReference type="SUPFAM" id="SSF52540">
    <property type="entry name" value="P-loop containing nucleoside triphosphate hydrolases"/>
    <property type="match status" value="1"/>
</dbReference>
<feature type="domain" description="NadR/Ttd14 AAA" evidence="1">
    <location>
        <begin position="4"/>
        <end position="160"/>
    </location>
</feature>
<dbReference type="Gene3D" id="3.40.50.300">
    <property type="entry name" value="P-loop containing nucleotide triphosphate hydrolases"/>
    <property type="match status" value="1"/>
</dbReference>
<name>A0A2I0CPY1_9PSED</name>
<dbReference type="CDD" id="cd02019">
    <property type="entry name" value="NK"/>
    <property type="match status" value="1"/>
</dbReference>
<dbReference type="EMBL" id="PIYS01000016">
    <property type="protein sequence ID" value="PKF71179.1"/>
    <property type="molecule type" value="Genomic_DNA"/>
</dbReference>
<dbReference type="InterPro" id="IPR027417">
    <property type="entry name" value="P-loop_NTPase"/>
</dbReference>
<dbReference type="InterPro" id="IPR052735">
    <property type="entry name" value="NAD_biosynth-regulator"/>
</dbReference>
<dbReference type="PANTHER" id="PTHR37512">
    <property type="entry name" value="TRIFUNCTIONAL NAD BIOSYNTHESIS/REGULATOR PROTEIN NADR"/>
    <property type="match status" value="1"/>
</dbReference>
<accession>A0A2I0CPY1</accession>
<protein>
    <submittedName>
        <fullName evidence="2">N-acetylglucosamine-6-sulfatase</fullName>
    </submittedName>
</protein>
<organism evidence="2 3">
    <name type="scientific">Pseudomonas fluvialis</name>
    <dbReference type="NCBI Taxonomy" id="1793966"/>
    <lineage>
        <taxon>Bacteria</taxon>
        <taxon>Pseudomonadati</taxon>
        <taxon>Pseudomonadota</taxon>
        <taxon>Gammaproteobacteria</taxon>
        <taxon>Pseudomonadales</taxon>
        <taxon>Pseudomonadaceae</taxon>
        <taxon>Pseudomonas</taxon>
    </lineage>
</organism>
<gene>
    <name evidence="2" type="ORF">CW360_09465</name>
</gene>
<evidence type="ECO:0000313" key="2">
    <source>
        <dbReference type="EMBL" id="PKF71179.1"/>
    </source>
</evidence>
<dbReference type="AlphaFoldDB" id="A0A2I0CPY1"/>
<dbReference type="PANTHER" id="PTHR37512:SF1">
    <property type="entry name" value="NADR_TTD14 AAA DOMAIN-CONTAINING PROTEIN"/>
    <property type="match status" value="1"/>
</dbReference>
<dbReference type="Proteomes" id="UP000242861">
    <property type="component" value="Unassembled WGS sequence"/>
</dbReference>
<sequence length="174" mass="19800">MKVVVLTGPESSGKTRLAAHLQERFGGLRVDEYVREYIEQVQRDTCYADIEPIAREQLRREDLARAEQPPLLLLDTHLLSNLLWSRTLFGQAPVWLEAALGQRQYHLHLLLAADGMPWQADGQRCQPLLAKRQRFEAQCRAWLQAKGLPFSELTGHWAARCQMAEQQVACLLGG</sequence>
<evidence type="ECO:0000313" key="3">
    <source>
        <dbReference type="Proteomes" id="UP000242861"/>
    </source>
</evidence>
<evidence type="ECO:0000259" key="1">
    <source>
        <dbReference type="Pfam" id="PF13521"/>
    </source>
</evidence>
<dbReference type="InterPro" id="IPR038727">
    <property type="entry name" value="NadR/Ttd14_AAA_dom"/>
</dbReference>
<dbReference type="RefSeq" id="WP_101193528.1">
    <property type="nucleotide sequence ID" value="NZ_PIYS01000016.1"/>
</dbReference>